<name>A0A1H1WSM4_9ACTN</name>
<dbReference type="EMBL" id="LT629772">
    <property type="protein sequence ID" value="SDT00173.1"/>
    <property type="molecule type" value="Genomic_DNA"/>
</dbReference>
<keyword evidence="1" id="KW-0812">Transmembrane</keyword>
<reference evidence="2 3" key="1">
    <citation type="submission" date="2016-10" db="EMBL/GenBank/DDBJ databases">
        <authorList>
            <person name="de Groot N.N."/>
        </authorList>
    </citation>
    <scope>NUCLEOTIDE SEQUENCE [LARGE SCALE GENOMIC DNA]</scope>
    <source>
        <strain evidence="2 3">DSM 21800</strain>
    </source>
</reference>
<evidence type="ECO:0000313" key="3">
    <source>
        <dbReference type="Proteomes" id="UP000199103"/>
    </source>
</evidence>
<proteinExistence type="predicted"/>
<evidence type="ECO:0000313" key="2">
    <source>
        <dbReference type="EMBL" id="SDT00173.1"/>
    </source>
</evidence>
<dbReference type="AlphaFoldDB" id="A0A1H1WSM4"/>
<keyword evidence="3" id="KW-1185">Reference proteome</keyword>
<keyword evidence="1" id="KW-1133">Transmembrane helix</keyword>
<feature type="transmembrane region" description="Helical" evidence="1">
    <location>
        <begin position="12"/>
        <end position="29"/>
    </location>
</feature>
<dbReference type="Proteomes" id="UP000199103">
    <property type="component" value="Chromosome I"/>
</dbReference>
<protein>
    <submittedName>
        <fullName evidence="2">Uncharacterized protein</fullName>
    </submittedName>
</protein>
<accession>A0A1H1WSM4</accession>
<gene>
    <name evidence="2" type="ORF">SAMN04489812_3788</name>
</gene>
<organism evidence="2 3">
    <name type="scientific">Microlunatus soli</name>
    <dbReference type="NCBI Taxonomy" id="630515"/>
    <lineage>
        <taxon>Bacteria</taxon>
        <taxon>Bacillati</taxon>
        <taxon>Actinomycetota</taxon>
        <taxon>Actinomycetes</taxon>
        <taxon>Propionibacteriales</taxon>
        <taxon>Propionibacteriaceae</taxon>
        <taxon>Microlunatus</taxon>
    </lineage>
</organism>
<sequence>MPQRTPAQTARLWIVSLCGAVPGAVVVWLTDSYLAGAAVFLAVVIVLGFGIHLYEKRKQQ</sequence>
<keyword evidence="1" id="KW-0472">Membrane</keyword>
<dbReference type="STRING" id="630515.SAMN04489812_3788"/>
<feature type="transmembrane region" description="Helical" evidence="1">
    <location>
        <begin position="35"/>
        <end position="54"/>
    </location>
</feature>
<evidence type="ECO:0000256" key="1">
    <source>
        <dbReference type="SAM" id="Phobius"/>
    </source>
</evidence>